<protein>
    <recommendedName>
        <fullName evidence="6">Secreted protein</fullName>
    </recommendedName>
</protein>
<feature type="region of interest" description="Disordered" evidence="1">
    <location>
        <begin position="49"/>
        <end position="88"/>
    </location>
</feature>
<reference evidence="3 5" key="1">
    <citation type="journal article" date="2010" name="BMC Genomics">
        <title>Combination of measures distinguishes pre-miRNAs from other stem-loops in the genome of the newly sequenced Anopheles darlingi.</title>
        <authorList>
            <person name="Mendes N.D."/>
            <person name="Freitas A.T."/>
            <person name="Vasconcelos A.T."/>
            <person name="Sagot M.F."/>
        </authorList>
    </citation>
    <scope>NUCLEOTIDE SEQUENCE</scope>
</reference>
<proteinExistence type="predicted"/>
<feature type="signal peptide" evidence="2">
    <location>
        <begin position="1"/>
        <end position="26"/>
    </location>
</feature>
<reference evidence="4" key="4">
    <citation type="submission" date="2015-06" db="UniProtKB">
        <authorList>
            <consortium name="EnsemblMetazoa"/>
        </authorList>
    </citation>
    <scope>IDENTIFICATION</scope>
</reference>
<dbReference type="OMA" id="VFMPARG"/>
<evidence type="ECO:0008006" key="6">
    <source>
        <dbReference type="Google" id="ProtNLM"/>
    </source>
</evidence>
<evidence type="ECO:0000256" key="1">
    <source>
        <dbReference type="SAM" id="MobiDB-lite"/>
    </source>
</evidence>
<reference evidence="3" key="2">
    <citation type="submission" date="2010-05" db="EMBL/GenBank/DDBJ databases">
        <authorList>
            <person name="Almeida L.G."/>
            <person name="Nicolas M.F."/>
            <person name="Souza R.C."/>
            <person name="Vasconcelos A.T.R."/>
        </authorList>
    </citation>
    <scope>NUCLEOTIDE SEQUENCE</scope>
</reference>
<evidence type="ECO:0000256" key="2">
    <source>
        <dbReference type="SAM" id="SignalP"/>
    </source>
</evidence>
<sequence>MNQTRSRFPVGVMAIVCLFLALSAVAHESEHPGSVVIGDSAVPLETMTTSTPVHAAASSRQTGGNNRHRQTRETLPLPKPPAGGIGEEYVGSSIDRAATVRRRRMEPQSRLRNHLALGPLVFMPARGRRFGGADKRQITIEQMLEKGDYFVPNRGKKATSSGGGGDDAAALKKTKFDVLLGTDEYFFPNRGKKEYLLRYSNGRFRPLRRTPLSENGSPVMGGIGGAPIGSHPLENRLRRNLLENLANEHKDTFFSSRGKRIPEAYGSGDNDSLVKFEQLAAMDDCETSDECGMASQLLEQNEPNGEPDALLVDDDILLPIL</sequence>
<dbReference type="VEuPathDB" id="VectorBase:ADAC001429"/>
<dbReference type="AlphaFoldDB" id="W5JVF1"/>
<feature type="chain" id="PRO_5010155965" description="Secreted protein" evidence="2">
    <location>
        <begin position="27"/>
        <end position="321"/>
    </location>
</feature>
<accession>W5JVF1</accession>
<dbReference type="eggNOG" id="ENOG502T6S6">
    <property type="taxonomic scope" value="Eukaryota"/>
</dbReference>
<dbReference type="VEuPathDB" id="VectorBase:ADAR2_011219"/>
<evidence type="ECO:0000313" key="3">
    <source>
        <dbReference type="EMBL" id="ETN66784.1"/>
    </source>
</evidence>
<evidence type="ECO:0000313" key="4">
    <source>
        <dbReference type="EnsemblMetazoa" id="ADAC001429-PA"/>
    </source>
</evidence>
<keyword evidence="2" id="KW-0732">Signal</keyword>
<evidence type="ECO:0000313" key="5">
    <source>
        <dbReference type="Proteomes" id="UP000000673"/>
    </source>
</evidence>
<organism evidence="3">
    <name type="scientific">Anopheles darlingi</name>
    <name type="common">Mosquito</name>
    <dbReference type="NCBI Taxonomy" id="43151"/>
    <lineage>
        <taxon>Eukaryota</taxon>
        <taxon>Metazoa</taxon>
        <taxon>Ecdysozoa</taxon>
        <taxon>Arthropoda</taxon>
        <taxon>Hexapoda</taxon>
        <taxon>Insecta</taxon>
        <taxon>Pterygota</taxon>
        <taxon>Neoptera</taxon>
        <taxon>Endopterygota</taxon>
        <taxon>Diptera</taxon>
        <taxon>Nematocera</taxon>
        <taxon>Culicoidea</taxon>
        <taxon>Culicidae</taxon>
        <taxon>Anophelinae</taxon>
        <taxon>Anopheles</taxon>
    </lineage>
</organism>
<dbReference type="HOGENOM" id="CLU_853250_0_0_1"/>
<dbReference type="Proteomes" id="UP000000673">
    <property type="component" value="Unassembled WGS sequence"/>
</dbReference>
<dbReference type="EMBL" id="ADMH02000378">
    <property type="protein sequence ID" value="ETN66784.1"/>
    <property type="molecule type" value="Genomic_DNA"/>
</dbReference>
<feature type="compositionally biased region" description="Polar residues" evidence="1">
    <location>
        <begin position="49"/>
        <end position="65"/>
    </location>
</feature>
<dbReference type="EnsemblMetazoa" id="ADAC001429-RA">
    <property type="protein sequence ID" value="ADAC001429-PA"/>
    <property type="gene ID" value="ADAC001429"/>
</dbReference>
<name>W5JVF1_ANODA</name>
<reference evidence="3" key="3">
    <citation type="journal article" date="2013" name="Nucleic Acids Res.">
        <title>The genome of Anopheles darlingi, the main neotropical malaria vector.</title>
        <authorList>
            <person name="Marinotti O."/>
            <person name="Cerqueira G.C."/>
            <person name="de Almeida L.G."/>
            <person name="Ferro M.I."/>
            <person name="Loreto E.L."/>
            <person name="Zaha A."/>
            <person name="Teixeira S.M."/>
            <person name="Wespiser A.R."/>
            <person name="Almeida E Silva A."/>
            <person name="Schlindwein A.D."/>
            <person name="Pacheco A.C."/>
            <person name="Silva A.L."/>
            <person name="Graveley B.R."/>
            <person name="Walenz B.P."/>
            <person name="Lima Bde A."/>
            <person name="Ribeiro C.A."/>
            <person name="Nunes-Silva C.G."/>
            <person name="de Carvalho C.R."/>
            <person name="Soares C.M."/>
            <person name="de Menezes C.B."/>
            <person name="Matiolli C."/>
            <person name="Caffrey D."/>
            <person name="Araujo D.A."/>
            <person name="de Oliveira D.M."/>
            <person name="Golenbock D."/>
            <person name="Grisard E.C."/>
            <person name="Fantinatti-Garboggini F."/>
            <person name="de Carvalho F.M."/>
            <person name="Barcellos F.G."/>
            <person name="Prosdocimi F."/>
            <person name="May G."/>
            <person name="Azevedo Junior G.M."/>
            <person name="Guimaraes G.M."/>
            <person name="Goldman G.H."/>
            <person name="Padilha I.Q."/>
            <person name="Batista Jda S."/>
            <person name="Ferro J.A."/>
            <person name="Ribeiro J.M."/>
            <person name="Fietto J.L."/>
            <person name="Dabbas K.M."/>
            <person name="Cerdeira L."/>
            <person name="Agnez-Lima L.F."/>
            <person name="Brocchi M."/>
            <person name="de Carvalho M.O."/>
            <person name="Teixeira Mde M."/>
            <person name="Diniz Maia Mde M."/>
            <person name="Goldman M.H."/>
            <person name="Cruz Schneider M.P."/>
            <person name="Felipe M.S."/>
            <person name="Hungria M."/>
            <person name="Nicolas M.F."/>
            <person name="Pereira M."/>
            <person name="Montes M.A."/>
            <person name="Cantao M.E."/>
            <person name="Vincentz M."/>
            <person name="Rafael M.S."/>
            <person name="Silverman N."/>
            <person name="Stoco P.H."/>
            <person name="Souza R.C."/>
            <person name="Vicentini R."/>
            <person name="Gazzinelli R.T."/>
            <person name="Neves Rde O."/>
            <person name="Silva R."/>
            <person name="Astolfi-Filho S."/>
            <person name="Maciel T.E."/>
            <person name="Urmenyi T.P."/>
            <person name="Tadei W.P."/>
            <person name="Camargo E.P."/>
            <person name="de Vasconcelos A.T."/>
        </authorList>
    </citation>
    <scope>NUCLEOTIDE SEQUENCE</scope>
</reference>
<keyword evidence="5" id="KW-1185">Reference proteome</keyword>
<gene>
    <name evidence="3" type="ORF">AND_001429</name>
</gene>